<dbReference type="PANTHER" id="PTHR46211:SF8">
    <property type="entry name" value="PHOSPHODIESTERASE"/>
    <property type="match status" value="1"/>
</dbReference>
<evidence type="ECO:0000313" key="2">
    <source>
        <dbReference type="Proteomes" id="UP000515561"/>
    </source>
</evidence>
<accession>A0A6S6QSC0</accession>
<dbReference type="InterPro" id="IPR017946">
    <property type="entry name" value="PLC-like_Pdiesterase_TIM-brl"/>
</dbReference>
<proteinExistence type="predicted"/>
<dbReference type="KEGG" id="acel:acsn021_00850"/>
<dbReference type="InterPro" id="IPR030395">
    <property type="entry name" value="GP_PDE_dom"/>
</dbReference>
<dbReference type="EMBL" id="AP023367">
    <property type="protein sequence ID" value="BCJ92516.1"/>
    <property type="molecule type" value="Genomic_DNA"/>
</dbReference>
<sequence length="614" mass="70885">MAEIKKRKKIYINSIKLIFQNILSLTVGQGMLLFLFVFVLTPIISKIYHLALKVTGFSYVTIDNIGRFLLNPISIIMLALLFIVIGLFLLLEIFYLIIFFSMLENNKKFSLLQVFKYALYKLVFCIRKGNLKLLPAAFITMAVFNLPLFIFVLNRIRLFRFFTDEIPDKLLLLLIGAITIILIGIFLFRKLFVFHYYMVEDEAYKDAIGYSKRLKENKTLPTFLYFLGWNLILVGIEIILYLFTMAVTGFFVSGIFDRTLAIATFISINDSINQYLMLIIFFISTIGNFALYTHLFYHYKLAANVKGILKDIPNIIIFTEKEGNAKSYKKILKTTLLLLIVINFYFFFNIVRNGSPLDYMNLDMIRVTSHRGFSYSVPENTLPAIEKAIEEQADYVEVDVRVTKDGELILLHDNNLKRTTGLNKKVWDINYAEIALLDAGSWMNQSFIGTKIPTLREVFESSKGKVLLNLDLKYRNASEGLEEKVVALIEEYEMEWQCVISSTSLTCIENIKKLNPNIRTGYITYQLYSGLSRKESIDFFSMKSNLVSKSVVREIHKNGKELHVWTVNAKTELERLKRLGVDNIITDNPAFAKEVLYQAGSDQYLLTLLKIIME</sequence>
<dbReference type="RefSeq" id="WP_184093065.1">
    <property type="nucleotide sequence ID" value="NZ_AP023367.1"/>
</dbReference>
<dbReference type="Pfam" id="PF10110">
    <property type="entry name" value="GPDPase_memb"/>
    <property type="match status" value="1"/>
</dbReference>
<dbReference type="Pfam" id="PF03009">
    <property type="entry name" value="GDPD"/>
    <property type="match status" value="1"/>
</dbReference>
<reference evidence="1 2" key="1">
    <citation type="journal article" date="2016" name="Int. J. Syst. Evol. Microbiol.">
        <title>Descriptions of Anaerotaenia torta gen. nov., sp. nov. and Anaerocolumna cellulosilytica gen. nov., sp. nov. isolated from a methanogenic reactor of cattle waste.</title>
        <authorList>
            <person name="Uek A."/>
            <person name="Ohtaki Y."/>
            <person name="Kaku N."/>
            <person name="Ueki K."/>
        </authorList>
    </citation>
    <scope>NUCLEOTIDE SEQUENCE [LARGE SCALE GENOMIC DNA]</scope>
    <source>
        <strain evidence="1 2">SN021</strain>
    </source>
</reference>
<dbReference type="Proteomes" id="UP000515561">
    <property type="component" value="Chromosome"/>
</dbReference>
<gene>
    <name evidence="1" type="ORF">acsn021_00850</name>
</gene>
<dbReference type="GO" id="GO:0006629">
    <property type="term" value="P:lipid metabolic process"/>
    <property type="evidence" value="ECO:0007669"/>
    <property type="project" value="InterPro"/>
</dbReference>
<organism evidence="1 2">
    <name type="scientific">Anaerocolumna cellulosilytica</name>
    <dbReference type="NCBI Taxonomy" id="433286"/>
    <lineage>
        <taxon>Bacteria</taxon>
        <taxon>Bacillati</taxon>
        <taxon>Bacillota</taxon>
        <taxon>Clostridia</taxon>
        <taxon>Lachnospirales</taxon>
        <taxon>Lachnospiraceae</taxon>
        <taxon>Anaerocolumna</taxon>
    </lineage>
</organism>
<evidence type="ECO:0000313" key="1">
    <source>
        <dbReference type="EMBL" id="BCJ92516.1"/>
    </source>
</evidence>
<dbReference type="InterPro" id="IPR018476">
    <property type="entry name" value="GlyceroP-diester-Pdiesterase_M"/>
</dbReference>
<dbReference type="GO" id="GO:0008081">
    <property type="term" value="F:phosphoric diester hydrolase activity"/>
    <property type="evidence" value="ECO:0007669"/>
    <property type="project" value="InterPro"/>
</dbReference>
<dbReference type="PROSITE" id="PS51704">
    <property type="entry name" value="GP_PDE"/>
    <property type="match status" value="1"/>
</dbReference>
<name>A0A6S6QSC0_9FIRM</name>
<keyword evidence="2" id="KW-1185">Reference proteome</keyword>
<dbReference type="CDD" id="cd08579">
    <property type="entry name" value="GDPD_memb_like"/>
    <property type="match status" value="1"/>
</dbReference>
<dbReference type="SUPFAM" id="SSF51695">
    <property type="entry name" value="PLC-like phosphodiesterases"/>
    <property type="match status" value="1"/>
</dbReference>
<dbReference type="Gene3D" id="3.20.20.190">
    <property type="entry name" value="Phosphatidylinositol (PI) phosphodiesterase"/>
    <property type="match status" value="1"/>
</dbReference>
<dbReference type="PANTHER" id="PTHR46211">
    <property type="entry name" value="GLYCEROPHOSPHORYL DIESTER PHOSPHODIESTERASE"/>
    <property type="match status" value="1"/>
</dbReference>
<protein>
    <submittedName>
        <fullName evidence="1">Glycerophosphoryl diester phosphodiesterase</fullName>
    </submittedName>
</protein>
<dbReference type="AlphaFoldDB" id="A0A6S6QSC0"/>